<evidence type="ECO:0000313" key="3">
    <source>
        <dbReference type="Proteomes" id="UP000184452"/>
    </source>
</evidence>
<evidence type="ECO:0000313" key="2">
    <source>
        <dbReference type="EMBL" id="SHJ21865.1"/>
    </source>
</evidence>
<organism evidence="2 3">
    <name type="scientific">Nocardiopsis flavescens</name>
    <dbReference type="NCBI Taxonomy" id="758803"/>
    <lineage>
        <taxon>Bacteria</taxon>
        <taxon>Bacillati</taxon>
        <taxon>Actinomycetota</taxon>
        <taxon>Actinomycetes</taxon>
        <taxon>Streptosporangiales</taxon>
        <taxon>Nocardiopsidaceae</taxon>
        <taxon>Nocardiopsis</taxon>
    </lineage>
</organism>
<evidence type="ECO:0000259" key="1">
    <source>
        <dbReference type="Pfam" id="PF01636"/>
    </source>
</evidence>
<keyword evidence="2" id="KW-0808">Transferase</keyword>
<dbReference type="Pfam" id="PF01636">
    <property type="entry name" value="APH"/>
    <property type="match status" value="1"/>
</dbReference>
<name>A0A1M6HI67_9ACTN</name>
<sequence length="321" mass="35423">MRELPDLHEDRIGQALGAWGIRPVALTHLPLGFADHHWRVTDTSGRRWFATVADLSRKGYLGPTPVRARERLAAAMDTAARLHDDAGLGFVVAPLRTPEGRTVRAVGRDLVLSLFPYVEGASGEFGRPLTPYLRGLLLDALARLHRAAPVRGVPAAPDRIGNRARLDAVLEDPSLVGTPGPYSGRAARLLAENTKRVRARLEEYDRRAARIADAPAVVTHGEPHPGNVVWRGPRPLLVDWDTVGTAPPERDLWLVASDAADLERYSEASGHAVDPDRMDLYRLRWDLQDVAEFADAFSRPHTADRDTAQAWQAMEEIVARL</sequence>
<dbReference type="Proteomes" id="UP000184452">
    <property type="component" value="Unassembled WGS sequence"/>
</dbReference>
<proteinExistence type="predicted"/>
<protein>
    <submittedName>
        <fullName evidence="2">Spectinomycin phosphotransferase</fullName>
    </submittedName>
</protein>
<keyword evidence="3" id="KW-1185">Reference proteome</keyword>
<dbReference type="STRING" id="758803.SAMN05421803_104187"/>
<dbReference type="EMBL" id="FQZK01000004">
    <property type="protein sequence ID" value="SHJ21865.1"/>
    <property type="molecule type" value="Genomic_DNA"/>
</dbReference>
<dbReference type="RefSeq" id="WP_073377977.1">
    <property type="nucleotide sequence ID" value="NZ_FQZK01000004.1"/>
</dbReference>
<reference evidence="2 3" key="1">
    <citation type="submission" date="2016-11" db="EMBL/GenBank/DDBJ databases">
        <authorList>
            <person name="Jaros S."/>
            <person name="Januszkiewicz K."/>
            <person name="Wedrychowicz H."/>
        </authorList>
    </citation>
    <scope>NUCLEOTIDE SEQUENCE [LARGE SCALE GENOMIC DNA]</scope>
    <source>
        <strain evidence="2 3">CGMCC 4.5723</strain>
    </source>
</reference>
<feature type="domain" description="Aminoglycoside phosphotransferase" evidence="1">
    <location>
        <begin position="29"/>
        <end position="281"/>
    </location>
</feature>
<dbReference type="InterPro" id="IPR002575">
    <property type="entry name" value="Aminoglycoside_PTrfase"/>
</dbReference>
<gene>
    <name evidence="2" type="ORF">SAMN05421803_104187</name>
</gene>
<dbReference type="GO" id="GO:0016740">
    <property type="term" value="F:transferase activity"/>
    <property type="evidence" value="ECO:0007669"/>
    <property type="project" value="UniProtKB-KW"/>
</dbReference>
<dbReference type="AlphaFoldDB" id="A0A1M6HI67"/>
<accession>A0A1M6HI67</accession>
<dbReference type="InterPro" id="IPR011009">
    <property type="entry name" value="Kinase-like_dom_sf"/>
</dbReference>
<dbReference type="OrthoDB" id="115252at2"/>
<dbReference type="SUPFAM" id="SSF56112">
    <property type="entry name" value="Protein kinase-like (PK-like)"/>
    <property type="match status" value="1"/>
</dbReference>
<dbReference type="Gene3D" id="3.30.200.20">
    <property type="entry name" value="Phosphorylase Kinase, domain 1"/>
    <property type="match status" value="1"/>
</dbReference>
<dbReference type="Gene3D" id="1.10.510.10">
    <property type="entry name" value="Transferase(Phosphotransferase) domain 1"/>
    <property type="match status" value="1"/>
</dbReference>